<evidence type="ECO:0000313" key="3">
    <source>
        <dbReference type="Proteomes" id="UP000887540"/>
    </source>
</evidence>
<dbReference type="InterPro" id="IPR029069">
    <property type="entry name" value="HotDog_dom_sf"/>
</dbReference>
<dbReference type="GO" id="GO:0005782">
    <property type="term" value="C:peroxisomal matrix"/>
    <property type="evidence" value="ECO:0007669"/>
    <property type="project" value="UniProtKB-SubCell"/>
</dbReference>
<dbReference type="Pfam" id="PF20789">
    <property type="entry name" value="4HBT_3C"/>
    <property type="match status" value="1"/>
</dbReference>
<accession>A0A914E614</accession>
<evidence type="ECO:0000256" key="1">
    <source>
        <dbReference type="ARBA" id="ARBA00006538"/>
    </source>
</evidence>
<dbReference type="GO" id="GO:0009062">
    <property type="term" value="P:fatty acid catabolic process"/>
    <property type="evidence" value="ECO:0007669"/>
    <property type="project" value="TreeGrafter"/>
</dbReference>
<name>A0A914E614_9BILA</name>
<comment type="similarity">
    <text evidence="1">Belongs to the C/M/P thioester hydrolase family.</text>
</comment>
<dbReference type="PANTHER" id="PTHR11066:SF48">
    <property type="entry name" value="ACYL-COA THIOESTERASE II"/>
    <property type="match status" value="1"/>
</dbReference>
<evidence type="ECO:0000313" key="4">
    <source>
        <dbReference type="WBParaSite" id="ACRNAN_scaffold594.g30814.t1"/>
    </source>
</evidence>
<dbReference type="InterPro" id="IPR003703">
    <property type="entry name" value="Acyl_CoA_thio"/>
</dbReference>
<dbReference type="SUPFAM" id="SSF54637">
    <property type="entry name" value="Thioesterase/thiol ester dehydrase-isomerase"/>
    <property type="match status" value="2"/>
</dbReference>
<dbReference type="InterPro" id="IPR049450">
    <property type="entry name" value="ACOT8-like_C"/>
</dbReference>
<dbReference type="GO" id="GO:0006637">
    <property type="term" value="P:acyl-CoA metabolic process"/>
    <property type="evidence" value="ECO:0007669"/>
    <property type="project" value="InterPro"/>
</dbReference>
<dbReference type="PANTHER" id="PTHR11066">
    <property type="entry name" value="ACYL-COA THIOESTERASE"/>
    <property type="match status" value="1"/>
</dbReference>
<dbReference type="Gene3D" id="2.40.160.210">
    <property type="entry name" value="Acyl-CoA thioesterase, double hotdog domain"/>
    <property type="match status" value="1"/>
</dbReference>
<dbReference type="WBParaSite" id="ACRNAN_scaffold594.g30814.t1">
    <property type="protein sequence ID" value="ACRNAN_scaffold594.g30814.t1"/>
    <property type="gene ID" value="ACRNAN_scaffold594.g30814"/>
</dbReference>
<dbReference type="GO" id="GO:0047617">
    <property type="term" value="F:fatty acyl-CoA hydrolase activity"/>
    <property type="evidence" value="ECO:0007669"/>
    <property type="project" value="InterPro"/>
</dbReference>
<dbReference type="Proteomes" id="UP000887540">
    <property type="component" value="Unplaced"/>
</dbReference>
<sequence length="306" mass="34967">MAVISSLNDVFKNIQHVEKIDERLFRSFDPHMGGAFILTRVFGGQSVAQSYLVGRKLFPAHCINKLEITFLGPGQTNLPIDYYVEDFGSSNGILCLIAKQKEKILFKCFLTYVSSPSSVLRAFNANMRYPEDVDPPNSYLSIETIVDMGPPDSEARERFKKVSKRLLFDLRPVDPGHFAGFSGELRPVITWCRLATSLHGVDIPEPIFIVMLISDYLVFQPAKILHDTFNRSEEYQTGSSLNHKIWIHHYDIDPYGFFLCVNDCELIDQSRPLLTGRIFDERKRCIATFIQESFIQKQSSQEKAKL</sequence>
<keyword evidence="3" id="KW-1185">Reference proteome</keyword>
<dbReference type="InterPro" id="IPR042171">
    <property type="entry name" value="Acyl-CoA_hotdog"/>
</dbReference>
<evidence type="ECO:0000259" key="2">
    <source>
        <dbReference type="Pfam" id="PF20789"/>
    </source>
</evidence>
<proteinExistence type="inferred from homology"/>
<organism evidence="3 4">
    <name type="scientific">Acrobeloides nanus</name>
    <dbReference type="NCBI Taxonomy" id="290746"/>
    <lineage>
        <taxon>Eukaryota</taxon>
        <taxon>Metazoa</taxon>
        <taxon>Ecdysozoa</taxon>
        <taxon>Nematoda</taxon>
        <taxon>Chromadorea</taxon>
        <taxon>Rhabditida</taxon>
        <taxon>Tylenchina</taxon>
        <taxon>Cephalobomorpha</taxon>
        <taxon>Cephaloboidea</taxon>
        <taxon>Cephalobidae</taxon>
        <taxon>Acrobeloides</taxon>
    </lineage>
</organism>
<dbReference type="AlphaFoldDB" id="A0A914E614"/>
<feature type="domain" description="Acyl-CoA thioesterase-like C-terminal" evidence="2">
    <location>
        <begin position="169"/>
        <end position="294"/>
    </location>
</feature>
<reference evidence="4" key="1">
    <citation type="submission" date="2022-11" db="UniProtKB">
        <authorList>
            <consortium name="WormBaseParasite"/>
        </authorList>
    </citation>
    <scope>IDENTIFICATION</scope>
</reference>
<protein>
    <recommendedName>
        <fullName evidence="2">Acyl-CoA thioesterase-like C-terminal domain-containing protein</fullName>
    </recommendedName>
</protein>